<evidence type="ECO:0000256" key="1">
    <source>
        <dbReference type="SAM" id="MobiDB-lite"/>
    </source>
</evidence>
<accession>A0A154P095</accession>
<organism evidence="2 3">
    <name type="scientific">Dufourea novaeangliae</name>
    <name type="common">Sweat bee</name>
    <dbReference type="NCBI Taxonomy" id="178035"/>
    <lineage>
        <taxon>Eukaryota</taxon>
        <taxon>Metazoa</taxon>
        <taxon>Ecdysozoa</taxon>
        <taxon>Arthropoda</taxon>
        <taxon>Hexapoda</taxon>
        <taxon>Insecta</taxon>
        <taxon>Pterygota</taxon>
        <taxon>Neoptera</taxon>
        <taxon>Endopterygota</taxon>
        <taxon>Hymenoptera</taxon>
        <taxon>Apocrita</taxon>
        <taxon>Aculeata</taxon>
        <taxon>Apoidea</taxon>
        <taxon>Anthophila</taxon>
        <taxon>Halictidae</taxon>
        <taxon>Rophitinae</taxon>
        <taxon>Dufourea</taxon>
    </lineage>
</organism>
<dbReference type="Proteomes" id="UP000076502">
    <property type="component" value="Unassembled WGS sequence"/>
</dbReference>
<feature type="compositionally biased region" description="Polar residues" evidence="1">
    <location>
        <begin position="97"/>
        <end position="110"/>
    </location>
</feature>
<name>A0A154P095_DUFNO</name>
<keyword evidence="3" id="KW-1185">Reference proteome</keyword>
<protein>
    <submittedName>
        <fullName evidence="2">Uncharacterized protein</fullName>
    </submittedName>
</protein>
<evidence type="ECO:0000313" key="3">
    <source>
        <dbReference type="Proteomes" id="UP000076502"/>
    </source>
</evidence>
<sequence>MSVGEIGETQPLPRERSQKIPRKPTDVGATRSTDNDTSDASSTSVKSPTSSRWTFLAVEIQLEEQVQTRSLARSSVSSLDEDTGVIAVARTRPLASPTHTHTHTCINSTTRHLEKRGRS</sequence>
<feature type="region of interest" description="Disordered" evidence="1">
    <location>
        <begin position="90"/>
        <end position="119"/>
    </location>
</feature>
<reference evidence="2 3" key="1">
    <citation type="submission" date="2015-07" db="EMBL/GenBank/DDBJ databases">
        <title>The genome of Dufourea novaeangliae.</title>
        <authorList>
            <person name="Pan H."/>
            <person name="Kapheim K."/>
        </authorList>
    </citation>
    <scope>NUCLEOTIDE SEQUENCE [LARGE SCALE GENOMIC DNA]</scope>
    <source>
        <strain evidence="2">0120121106</strain>
        <tissue evidence="2">Whole body</tissue>
    </source>
</reference>
<feature type="compositionally biased region" description="Low complexity" evidence="1">
    <location>
        <begin position="38"/>
        <end position="51"/>
    </location>
</feature>
<dbReference type="AlphaFoldDB" id="A0A154P095"/>
<gene>
    <name evidence="2" type="ORF">WN55_09573</name>
</gene>
<proteinExistence type="predicted"/>
<evidence type="ECO:0000313" key="2">
    <source>
        <dbReference type="EMBL" id="KZC04774.1"/>
    </source>
</evidence>
<feature type="region of interest" description="Disordered" evidence="1">
    <location>
        <begin position="1"/>
        <end position="51"/>
    </location>
</feature>
<dbReference type="EMBL" id="KQ434783">
    <property type="protein sequence ID" value="KZC04774.1"/>
    <property type="molecule type" value="Genomic_DNA"/>
</dbReference>